<keyword evidence="4" id="KW-1185">Reference proteome</keyword>
<reference evidence="3 4" key="1">
    <citation type="submission" date="2024-10" db="EMBL/GenBank/DDBJ databases">
        <title>The Natural Products Discovery Center: Release of the First 8490 Sequenced Strains for Exploring Actinobacteria Biosynthetic Diversity.</title>
        <authorList>
            <person name="Kalkreuter E."/>
            <person name="Kautsar S.A."/>
            <person name="Yang D."/>
            <person name="Bader C.D."/>
            <person name="Teijaro C.N."/>
            <person name="Fluegel L."/>
            <person name="Davis C.M."/>
            <person name="Simpson J.R."/>
            <person name="Lauterbach L."/>
            <person name="Steele A.D."/>
            <person name="Gui C."/>
            <person name="Meng S."/>
            <person name="Li G."/>
            <person name="Viehrig K."/>
            <person name="Ye F."/>
            <person name="Su P."/>
            <person name="Kiefer A.F."/>
            <person name="Nichols A."/>
            <person name="Cepeda A.J."/>
            <person name="Yan W."/>
            <person name="Fan B."/>
            <person name="Jiang Y."/>
            <person name="Adhikari A."/>
            <person name="Zheng C.-J."/>
            <person name="Schuster L."/>
            <person name="Cowan T.M."/>
            <person name="Smanski M.J."/>
            <person name="Chevrette M.G."/>
            <person name="De Carvalho L.P.S."/>
            <person name="Shen B."/>
        </authorList>
    </citation>
    <scope>NUCLEOTIDE SEQUENCE [LARGE SCALE GENOMIC DNA]</scope>
    <source>
        <strain evidence="3 4">NPDC049503</strain>
    </source>
</reference>
<proteinExistence type="predicted"/>
<gene>
    <name evidence="3" type="ORF">ACIBP5_12765</name>
</gene>
<evidence type="ECO:0000313" key="3">
    <source>
        <dbReference type="EMBL" id="MFI7440818.1"/>
    </source>
</evidence>
<sequence>MEPRQALGADPRAVGERLRRLRQSHGVSLAELARRAGIEEATLSGLEAGAEDLALETLWAITAQLGVPIGAVLDPPAPPRRRVRGSAVEMVLLQSFEDETVTYELYRLRVPPGPGRTAPGHDKGVSEHVTVFSGRLTAGPVDAPLTAGPGDHVSWGADVPHCYRTLGPEDVHACLLLRRPSPR</sequence>
<protein>
    <submittedName>
        <fullName evidence="3">Helix-turn-helix domain-containing protein</fullName>
    </submittedName>
</protein>
<feature type="domain" description="HTH cro/C1-type" evidence="2">
    <location>
        <begin position="18"/>
        <end position="72"/>
    </location>
</feature>
<dbReference type="InterPro" id="IPR010982">
    <property type="entry name" value="Lambda_DNA-bd_dom_sf"/>
</dbReference>
<evidence type="ECO:0000313" key="4">
    <source>
        <dbReference type="Proteomes" id="UP001612928"/>
    </source>
</evidence>
<accession>A0ABW8A315</accession>
<dbReference type="Gene3D" id="2.60.120.10">
    <property type="entry name" value="Jelly Rolls"/>
    <property type="match status" value="1"/>
</dbReference>
<dbReference type="Proteomes" id="UP001612928">
    <property type="component" value="Unassembled WGS sequence"/>
</dbReference>
<dbReference type="SUPFAM" id="SSF51182">
    <property type="entry name" value="RmlC-like cupins"/>
    <property type="match status" value="1"/>
</dbReference>
<comment type="caution">
    <text evidence="3">The sequence shown here is derived from an EMBL/GenBank/DDBJ whole genome shotgun (WGS) entry which is preliminary data.</text>
</comment>
<evidence type="ECO:0000256" key="1">
    <source>
        <dbReference type="ARBA" id="ARBA00023125"/>
    </source>
</evidence>
<dbReference type="Gene3D" id="1.10.260.40">
    <property type="entry name" value="lambda repressor-like DNA-binding domains"/>
    <property type="match status" value="1"/>
</dbReference>
<dbReference type="InterPro" id="IPR014710">
    <property type="entry name" value="RmlC-like_jellyroll"/>
</dbReference>
<name>A0ABW8A315_9ACTN</name>
<dbReference type="PROSITE" id="PS50943">
    <property type="entry name" value="HTH_CROC1"/>
    <property type="match status" value="1"/>
</dbReference>
<dbReference type="CDD" id="cd02209">
    <property type="entry name" value="cupin_XRE_C"/>
    <property type="match status" value="1"/>
</dbReference>
<dbReference type="InterPro" id="IPR011051">
    <property type="entry name" value="RmlC_Cupin_sf"/>
</dbReference>
<dbReference type="RefSeq" id="WP_397020614.1">
    <property type="nucleotide sequence ID" value="NZ_JBITMB010000003.1"/>
</dbReference>
<dbReference type="Pfam" id="PF01381">
    <property type="entry name" value="HTH_3"/>
    <property type="match status" value="1"/>
</dbReference>
<organism evidence="3 4">
    <name type="scientific">Nonomuraea indica</name>
    <dbReference type="NCBI Taxonomy" id="1581193"/>
    <lineage>
        <taxon>Bacteria</taxon>
        <taxon>Bacillati</taxon>
        <taxon>Actinomycetota</taxon>
        <taxon>Actinomycetes</taxon>
        <taxon>Streptosporangiales</taxon>
        <taxon>Streptosporangiaceae</taxon>
        <taxon>Nonomuraea</taxon>
    </lineage>
</organism>
<dbReference type="PANTHER" id="PTHR46797:SF1">
    <property type="entry name" value="METHYLPHOSPHONATE SYNTHASE"/>
    <property type="match status" value="1"/>
</dbReference>
<dbReference type="InterPro" id="IPR050807">
    <property type="entry name" value="TransReg_Diox_bact_type"/>
</dbReference>
<dbReference type="SMART" id="SM00530">
    <property type="entry name" value="HTH_XRE"/>
    <property type="match status" value="1"/>
</dbReference>
<keyword evidence="1" id="KW-0238">DNA-binding</keyword>
<dbReference type="EMBL" id="JBITMB010000003">
    <property type="protein sequence ID" value="MFI7440818.1"/>
    <property type="molecule type" value="Genomic_DNA"/>
</dbReference>
<dbReference type="InterPro" id="IPR001387">
    <property type="entry name" value="Cro/C1-type_HTH"/>
</dbReference>
<evidence type="ECO:0000259" key="2">
    <source>
        <dbReference type="PROSITE" id="PS50943"/>
    </source>
</evidence>
<dbReference type="PANTHER" id="PTHR46797">
    <property type="entry name" value="HTH-TYPE TRANSCRIPTIONAL REGULATOR"/>
    <property type="match status" value="1"/>
</dbReference>
<dbReference type="CDD" id="cd00093">
    <property type="entry name" value="HTH_XRE"/>
    <property type="match status" value="1"/>
</dbReference>
<dbReference type="SUPFAM" id="SSF47413">
    <property type="entry name" value="lambda repressor-like DNA-binding domains"/>
    <property type="match status" value="1"/>
</dbReference>